<accession>A0A1I4SAQ9</accession>
<evidence type="ECO:0008006" key="3">
    <source>
        <dbReference type="Google" id="ProtNLM"/>
    </source>
</evidence>
<dbReference type="RefSeq" id="WP_107783742.1">
    <property type="nucleotide sequence ID" value="NZ_FOUF01000023.1"/>
</dbReference>
<dbReference type="Proteomes" id="UP000199561">
    <property type="component" value="Unassembled WGS sequence"/>
</dbReference>
<sequence length="315" mass="35997">MLALKFRVKLHDAVASKKIILANLATQKNSHTKTQGKKMRNLKSRLLSFTRRFLTKVMPLDALTNLYELELRKEIRRRQMEHPNPFCRYGAFGFSQSDEDGLTIEILSRMGISKGFFCEFGVGDGTENNTLILLALGWSGSWFGGQDIILDVSKSSKLTFTKTWITKENILSLYKTIASEVDVISLDLDGNDFHFIEELLRNGANPKLFIAEYNAKFPPGVKFTMPYNPQHFWKSDDYFGASLQMFVELFSQFGYRLICCNAATGANAFFVKEEYAEKFPEVPVDIKALYSEPFYLLRGRKMHPTSVKTLQSLLQ</sequence>
<evidence type="ECO:0000313" key="2">
    <source>
        <dbReference type="Proteomes" id="UP000199561"/>
    </source>
</evidence>
<proteinExistence type="predicted"/>
<gene>
    <name evidence="1" type="ORF">SAMN05421880_12346</name>
</gene>
<evidence type="ECO:0000313" key="1">
    <source>
        <dbReference type="EMBL" id="SFM61555.1"/>
    </source>
</evidence>
<organism evidence="1 2">
    <name type="scientific">Nitrosomonas nitrosa</name>
    <dbReference type="NCBI Taxonomy" id="52442"/>
    <lineage>
        <taxon>Bacteria</taxon>
        <taxon>Pseudomonadati</taxon>
        <taxon>Pseudomonadota</taxon>
        <taxon>Betaproteobacteria</taxon>
        <taxon>Nitrosomonadales</taxon>
        <taxon>Nitrosomonadaceae</taxon>
        <taxon>Nitrosomonas</taxon>
    </lineage>
</organism>
<keyword evidence="2" id="KW-1185">Reference proteome</keyword>
<dbReference type="OrthoDB" id="9810122at2"/>
<dbReference type="AlphaFoldDB" id="A0A1I4SAQ9"/>
<protein>
    <recommendedName>
        <fullName evidence="3">Methyltransferase FkbM domain-containing protein</fullName>
    </recommendedName>
</protein>
<name>A0A1I4SAQ9_9PROT</name>
<dbReference type="EMBL" id="FOUF01000023">
    <property type="protein sequence ID" value="SFM61555.1"/>
    <property type="molecule type" value="Genomic_DNA"/>
</dbReference>
<reference evidence="1 2" key="1">
    <citation type="submission" date="2016-10" db="EMBL/GenBank/DDBJ databases">
        <authorList>
            <person name="de Groot N.N."/>
        </authorList>
    </citation>
    <scope>NUCLEOTIDE SEQUENCE [LARGE SCALE GENOMIC DNA]</scope>
    <source>
        <strain evidence="1 2">Nm146</strain>
    </source>
</reference>